<dbReference type="Proteomes" id="UP000290407">
    <property type="component" value="Unassembled WGS sequence"/>
</dbReference>
<gene>
    <name evidence="1" type="ORF">EQG79_00675</name>
</gene>
<name>A0A4Q2UUW8_9BACT</name>
<accession>A0A4Q2UUW8</accession>
<dbReference type="RefSeq" id="WP_129598920.1">
    <property type="nucleotide sequence ID" value="NZ_SBLB01000001.1"/>
</dbReference>
<reference evidence="1 2" key="1">
    <citation type="submission" date="2019-01" db="EMBL/GenBank/DDBJ databases">
        <title>Spirosoma flava sp. nov., a propanil-degrading bacterium isolated from herbicide-contaminated soil.</title>
        <authorList>
            <person name="Zhang L."/>
            <person name="Jiang J.-D."/>
        </authorList>
    </citation>
    <scope>NUCLEOTIDE SEQUENCE [LARGE SCALE GENOMIC DNA]</scope>
    <source>
        <strain evidence="1 2">TY50</strain>
    </source>
</reference>
<evidence type="ECO:0000313" key="2">
    <source>
        <dbReference type="Proteomes" id="UP000290407"/>
    </source>
</evidence>
<dbReference type="AlphaFoldDB" id="A0A4Q2UUW8"/>
<keyword evidence="2" id="KW-1185">Reference proteome</keyword>
<protein>
    <submittedName>
        <fullName evidence="1">Uncharacterized protein</fullName>
    </submittedName>
</protein>
<sequence>MKKKAEIEKLITVATKRSNQALLEKLKITKTTPNYAQRSQELSLVFMQASTMANTLRMVLDKTPLTDQDLRYLFTDCG</sequence>
<evidence type="ECO:0000313" key="1">
    <source>
        <dbReference type="EMBL" id="RYC70699.1"/>
    </source>
</evidence>
<dbReference type="EMBL" id="SBLB01000001">
    <property type="protein sequence ID" value="RYC70699.1"/>
    <property type="molecule type" value="Genomic_DNA"/>
</dbReference>
<proteinExistence type="predicted"/>
<comment type="caution">
    <text evidence="1">The sequence shown here is derived from an EMBL/GenBank/DDBJ whole genome shotgun (WGS) entry which is preliminary data.</text>
</comment>
<organism evidence="1 2">
    <name type="scientific">Spirosoma sordidisoli</name>
    <dbReference type="NCBI Taxonomy" id="2502893"/>
    <lineage>
        <taxon>Bacteria</taxon>
        <taxon>Pseudomonadati</taxon>
        <taxon>Bacteroidota</taxon>
        <taxon>Cytophagia</taxon>
        <taxon>Cytophagales</taxon>
        <taxon>Cytophagaceae</taxon>
        <taxon>Spirosoma</taxon>
    </lineage>
</organism>